<dbReference type="AlphaFoldDB" id="A0A6B3LY61"/>
<dbReference type="InterPro" id="IPR036721">
    <property type="entry name" value="RCK_C_sf"/>
</dbReference>
<comment type="similarity">
    <text evidence="2">Belongs to the monovalent cation:proton antiporter 2 (CPA2) transporter (TC 2.A.37) family.</text>
</comment>
<evidence type="ECO:0000256" key="4">
    <source>
        <dbReference type="ARBA" id="ARBA00022538"/>
    </source>
</evidence>
<feature type="transmembrane region" description="Helical" evidence="8">
    <location>
        <begin position="112"/>
        <end position="130"/>
    </location>
</feature>
<feature type="transmembrane region" description="Helical" evidence="8">
    <location>
        <begin position="492"/>
        <end position="512"/>
    </location>
</feature>
<keyword evidence="5 8" id="KW-0812">Transmembrane</keyword>
<reference evidence="10 11" key="1">
    <citation type="submission" date="2020-02" db="EMBL/GenBank/DDBJ databases">
        <authorList>
            <person name="Kim M.K."/>
        </authorList>
    </citation>
    <scope>NUCLEOTIDE SEQUENCE [LARGE SCALE GENOMIC DNA]</scope>
    <source>
        <strain evidence="10 11">BT327</strain>
    </source>
</reference>
<evidence type="ECO:0000256" key="7">
    <source>
        <dbReference type="ARBA" id="ARBA00023136"/>
    </source>
</evidence>
<feature type="domain" description="RCK C-terminal" evidence="9">
    <location>
        <begin position="563"/>
        <end position="648"/>
    </location>
</feature>
<dbReference type="PANTHER" id="PTHR42751:SF3">
    <property type="entry name" value="SODIUM_GLUTAMATE SYMPORTER"/>
    <property type="match status" value="1"/>
</dbReference>
<dbReference type="Gene3D" id="1.20.1530.20">
    <property type="match status" value="1"/>
</dbReference>
<gene>
    <name evidence="10" type="ORF">GXP69_12065</name>
</gene>
<feature type="transmembrane region" description="Helical" evidence="8">
    <location>
        <begin position="266"/>
        <end position="285"/>
    </location>
</feature>
<protein>
    <submittedName>
        <fullName evidence="10">Sodium:proton antiporter</fullName>
    </submittedName>
</protein>
<keyword evidence="4" id="KW-0633">Potassium transport</keyword>
<keyword evidence="3" id="KW-0813">Transport</keyword>
<accession>A0A6B3LY61</accession>
<dbReference type="RefSeq" id="WP_163915331.1">
    <property type="nucleotide sequence ID" value="NZ_JAAGWD010000005.1"/>
</dbReference>
<keyword evidence="4" id="KW-0630">Potassium</keyword>
<evidence type="ECO:0000256" key="5">
    <source>
        <dbReference type="ARBA" id="ARBA00022692"/>
    </source>
</evidence>
<dbReference type="PROSITE" id="PS51202">
    <property type="entry name" value="RCK_C"/>
    <property type="match status" value="2"/>
</dbReference>
<proteinExistence type="inferred from homology"/>
<keyword evidence="4" id="KW-0406">Ion transport</keyword>
<dbReference type="InterPro" id="IPR038770">
    <property type="entry name" value="Na+/solute_symporter_sf"/>
</dbReference>
<feature type="transmembrane region" description="Helical" evidence="8">
    <location>
        <begin position="142"/>
        <end position="167"/>
    </location>
</feature>
<keyword evidence="11" id="KW-1185">Reference proteome</keyword>
<feature type="transmembrane region" description="Helical" evidence="8">
    <location>
        <begin position="214"/>
        <end position="231"/>
    </location>
</feature>
<dbReference type="Pfam" id="PF00999">
    <property type="entry name" value="Na_H_Exchanger"/>
    <property type="match status" value="1"/>
</dbReference>
<feature type="domain" description="RCK C-terminal" evidence="9">
    <location>
        <begin position="653"/>
        <end position="734"/>
    </location>
</feature>
<dbReference type="EMBL" id="JAAGWD010000005">
    <property type="protein sequence ID" value="NEM98431.1"/>
    <property type="molecule type" value="Genomic_DNA"/>
</dbReference>
<dbReference type="InterPro" id="IPR006037">
    <property type="entry name" value="RCK_C"/>
</dbReference>
<dbReference type="GO" id="GO:0016020">
    <property type="term" value="C:membrane"/>
    <property type="evidence" value="ECO:0007669"/>
    <property type="project" value="UniProtKB-SubCell"/>
</dbReference>
<dbReference type="GO" id="GO:0006813">
    <property type="term" value="P:potassium ion transport"/>
    <property type="evidence" value="ECO:0007669"/>
    <property type="project" value="UniProtKB-KW"/>
</dbReference>
<name>A0A6B3LY61_9BACT</name>
<comment type="subcellular location">
    <subcellularLocation>
        <location evidence="1">Membrane</location>
        <topology evidence="1">Multi-pass membrane protein</topology>
    </subcellularLocation>
</comment>
<feature type="transmembrane region" description="Helical" evidence="8">
    <location>
        <begin position="84"/>
        <end position="106"/>
    </location>
</feature>
<dbReference type="GO" id="GO:0008324">
    <property type="term" value="F:monoatomic cation transmembrane transporter activity"/>
    <property type="evidence" value="ECO:0007669"/>
    <property type="project" value="InterPro"/>
</dbReference>
<feature type="transmembrane region" description="Helical" evidence="8">
    <location>
        <begin position="449"/>
        <end position="471"/>
    </location>
</feature>
<dbReference type="Gene3D" id="3.30.70.1450">
    <property type="entry name" value="Regulator of K+ conductance, C-terminal domain"/>
    <property type="match status" value="2"/>
</dbReference>
<evidence type="ECO:0000259" key="9">
    <source>
        <dbReference type="PROSITE" id="PS51202"/>
    </source>
</evidence>
<feature type="transmembrane region" description="Helical" evidence="8">
    <location>
        <begin position="518"/>
        <end position="535"/>
    </location>
</feature>
<feature type="transmembrane region" description="Helical" evidence="8">
    <location>
        <begin position="52"/>
        <end position="72"/>
    </location>
</feature>
<comment type="caution">
    <text evidence="10">The sequence shown here is derived from an EMBL/GenBank/DDBJ whole genome shotgun (WGS) entry which is preliminary data.</text>
</comment>
<dbReference type="Proteomes" id="UP000474777">
    <property type="component" value="Unassembled WGS sequence"/>
</dbReference>
<dbReference type="GO" id="GO:1902600">
    <property type="term" value="P:proton transmembrane transport"/>
    <property type="evidence" value="ECO:0007669"/>
    <property type="project" value="InterPro"/>
</dbReference>
<evidence type="ECO:0000256" key="6">
    <source>
        <dbReference type="ARBA" id="ARBA00022989"/>
    </source>
</evidence>
<dbReference type="Pfam" id="PF02080">
    <property type="entry name" value="TrkA_C"/>
    <property type="match status" value="2"/>
</dbReference>
<evidence type="ECO:0000256" key="8">
    <source>
        <dbReference type="SAM" id="Phobius"/>
    </source>
</evidence>
<evidence type="ECO:0000256" key="1">
    <source>
        <dbReference type="ARBA" id="ARBA00004141"/>
    </source>
</evidence>
<feature type="transmembrane region" description="Helical" evidence="8">
    <location>
        <begin position="179"/>
        <end position="202"/>
    </location>
</feature>
<evidence type="ECO:0000256" key="2">
    <source>
        <dbReference type="ARBA" id="ARBA00005551"/>
    </source>
</evidence>
<dbReference type="PANTHER" id="PTHR42751">
    <property type="entry name" value="SODIUM/HYDROGEN EXCHANGER FAMILY/TRKA DOMAIN PROTEIN"/>
    <property type="match status" value="1"/>
</dbReference>
<evidence type="ECO:0000256" key="3">
    <source>
        <dbReference type="ARBA" id="ARBA00022448"/>
    </source>
</evidence>
<evidence type="ECO:0000313" key="10">
    <source>
        <dbReference type="EMBL" id="NEM98431.1"/>
    </source>
</evidence>
<feature type="transmembrane region" description="Helical" evidence="8">
    <location>
        <begin position="25"/>
        <end position="46"/>
    </location>
</feature>
<keyword evidence="6 8" id="KW-1133">Transmembrane helix</keyword>
<evidence type="ECO:0000313" key="11">
    <source>
        <dbReference type="Proteomes" id="UP000474777"/>
    </source>
</evidence>
<sequence length="734" mass="81577">MDLCLILGVASITTLIFKKLKQPLVLAYIIAGILVGPYCPFFPGVVEVEGTQVWAEIGVVFLLFSLGLEFSFRKLAKVGSASSIMALTEVIIMLLLGYLTGKFLGWGSIDSIFLGGILSISSTTIIIKAFEDLGMKTQRFVGLVFGVLIIEDLVAILLLVLLSTIALSQQFAGTEMLVSLLKLGFFLMIWFLSGILLIPTFLKRTSKLLDDEMLLIISVTLCLLMVILAVQAGFSQALGAFIIGSILAETTKAEKIESVIKPVKNLFGAIFFVSVGMLINPEMIVTYAGPILIISLITIVGKFISITGGGLMAGQGLRTSIQSGMSVSQIGEFSFIIATLGLTLKVTSDFLYPIAVAVSVLTTFTTPYLIRYSELVYRKVDSALSPRWQELLNHYTSGAQTISATSDWQLILKSYILNLVIYAVVLTAIVLLADAYLHSFVAANTTQLLWADLVTSFITLIFMVPFLWALAIRHTQKEAQTRLWATEKYRGLILVMRFVRIVIAVLFVAFLLNQFISTLIALTVGAIMVILLVIFSKRIRQFYITIEDRFIDNLNEREIEEARRMHRNIAPWDAHLTSFDIKPTSSVIGQTLVQLQIREKFGVNIAVIERGDLTIMPPSQNDSLYPRDRIYVFGTDEQIEQFRQYLDSQSVLTEVDETRKEDVRLQKFIVSASSRLLHRTIRESGIRENTKGLIVGIERGQSRILNPSSNLTFEQGDILWIVGSPTRIKSLEEA</sequence>
<feature type="transmembrane region" description="Helical" evidence="8">
    <location>
        <begin position="350"/>
        <end position="370"/>
    </location>
</feature>
<dbReference type="GO" id="GO:0015297">
    <property type="term" value="F:antiporter activity"/>
    <property type="evidence" value="ECO:0007669"/>
    <property type="project" value="InterPro"/>
</dbReference>
<keyword evidence="7 8" id="KW-0472">Membrane</keyword>
<dbReference type="SUPFAM" id="SSF116726">
    <property type="entry name" value="TrkA C-terminal domain-like"/>
    <property type="match status" value="2"/>
</dbReference>
<feature type="transmembrane region" description="Helical" evidence="8">
    <location>
        <begin position="291"/>
        <end position="313"/>
    </location>
</feature>
<dbReference type="InterPro" id="IPR006153">
    <property type="entry name" value="Cation/H_exchanger_TM"/>
</dbReference>
<feature type="transmembrane region" description="Helical" evidence="8">
    <location>
        <begin position="415"/>
        <end position="437"/>
    </location>
</feature>
<organism evidence="10 11">
    <name type="scientific">Pontibacter burrus</name>
    <dbReference type="NCBI Taxonomy" id="2704466"/>
    <lineage>
        <taxon>Bacteria</taxon>
        <taxon>Pseudomonadati</taxon>
        <taxon>Bacteroidota</taxon>
        <taxon>Cytophagia</taxon>
        <taxon>Cytophagales</taxon>
        <taxon>Hymenobacteraceae</taxon>
        <taxon>Pontibacter</taxon>
    </lineage>
</organism>